<sequence length="121" mass="13109">MLDACVLFDTKKSQKISQHPMRLRVSSGPAAGNNNMATMTLESNLKHLSTCKQRVADPGLLVVHIRQGGTVVAARRTQHTATRPAVMAPPDHRELLATLLAVGCILVWDPEGRHVTHQAGC</sequence>
<dbReference type="Proteomes" id="UP000324222">
    <property type="component" value="Unassembled WGS sequence"/>
</dbReference>
<protein>
    <submittedName>
        <fullName evidence="1">Uncharacterized protein</fullName>
    </submittedName>
</protein>
<dbReference type="AlphaFoldDB" id="A0A5B7D5D1"/>
<reference evidence="1 2" key="1">
    <citation type="submission" date="2019-05" db="EMBL/GenBank/DDBJ databases">
        <title>Another draft genome of Portunus trituberculatus and its Hox gene families provides insights of decapod evolution.</title>
        <authorList>
            <person name="Jeong J.-H."/>
            <person name="Song I."/>
            <person name="Kim S."/>
            <person name="Choi T."/>
            <person name="Kim D."/>
            <person name="Ryu S."/>
            <person name="Kim W."/>
        </authorList>
    </citation>
    <scope>NUCLEOTIDE SEQUENCE [LARGE SCALE GENOMIC DNA]</scope>
    <source>
        <tissue evidence="1">Muscle</tissue>
    </source>
</reference>
<evidence type="ECO:0000313" key="1">
    <source>
        <dbReference type="EMBL" id="MPC15573.1"/>
    </source>
</evidence>
<keyword evidence="2" id="KW-1185">Reference proteome</keyword>
<accession>A0A5B7D5D1</accession>
<name>A0A5B7D5D1_PORTR</name>
<comment type="caution">
    <text evidence="1">The sequence shown here is derived from an EMBL/GenBank/DDBJ whole genome shotgun (WGS) entry which is preliminary data.</text>
</comment>
<organism evidence="1 2">
    <name type="scientific">Portunus trituberculatus</name>
    <name type="common">Swimming crab</name>
    <name type="synonym">Neptunus trituberculatus</name>
    <dbReference type="NCBI Taxonomy" id="210409"/>
    <lineage>
        <taxon>Eukaryota</taxon>
        <taxon>Metazoa</taxon>
        <taxon>Ecdysozoa</taxon>
        <taxon>Arthropoda</taxon>
        <taxon>Crustacea</taxon>
        <taxon>Multicrustacea</taxon>
        <taxon>Malacostraca</taxon>
        <taxon>Eumalacostraca</taxon>
        <taxon>Eucarida</taxon>
        <taxon>Decapoda</taxon>
        <taxon>Pleocyemata</taxon>
        <taxon>Brachyura</taxon>
        <taxon>Eubrachyura</taxon>
        <taxon>Portunoidea</taxon>
        <taxon>Portunidae</taxon>
        <taxon>Portuninae</taxon>
        <taxon>Portunus</taxon>
    </lineage>
</organism>
<gene>
    <name evidence="1" type="ORF">E2C01_008371</name>
</gene>
<proteinExistence type="predicted"/>
<evidence type="ECO:0000313" key="2">
    <source>
        <dbReference type="Proteomes" id="UP000324222"/>
    </source>
</evidence>
<dbReference type="EMBL" id="VSRR010000438">
    <property type="protein sequence ID" value="MPC15573.1"/>
    <property type="molecule type" value="Genomic_DNA"/>
</dbReference>